<feature type="compositionally biased region" description="Pro residues" evidence="1">
    <location>
        <begin position="389"/>
        <end position="429"/>
    </location>
</feature>
<evidence type="ECO:0000259" key="2">
    <source>
        <dbReference type="PROSITE" id="PS51724"/>
    </source>
</evidence>
<sequence>MSSSHVDEALLSHYDFTHDPFAARTPGFRFFPAQRKPLLGQLHHLARYSQLLLVVSGPTGSGKTLLRQALVASSNKQAVLSVVVSGKASVQVEGILRQIAMGLGLARSDEQSILAQVEELVAVGQEVYVLVDDAELLETGALEALLALAEGSAMGRPHVFLFGEPELVSRLQALSDGEERFHALKLKPYTLEETRDYLAQRLEGAGGDIELFSDEDIERIHQQSEGWPGEINRVAREVLDEGMYAQRKQAVDGDRRGGSGLPKKHLLALGVVTLAVAAAWFVRTGPGPAVPDAGAQSSSGGVGEGAPAIQFAGSHTAPQAAPAAEEAQPVIREPLALAAGEDDAEDGAGAEDGPSGVPAAVSVQAPVRGAEKPESAPVAVAFPQATKPAPAPAPVPPPALGPAPKPAAAPAPKPMPVAAPTPAPAPKPTAEPLGAPPANDWYRAQASGSYSLQVLGTYSESSAQSFVRSQGSGYRYFRKMHQGRPFFVVTYGSFATRAEAQAAIKALPPKVQASNPWPRSFASIQQEAASAR</sequence>
<dbReference type="PANTHER" id="PTHR35894">
    <property type="entry name" value="GENERAL SECRETION PATHWAY PROTEIN A-RELATED"/>
    <property type="match status" value="1"/>
</dbReference>
<evidence type="ECO:0000313" key="3">
    <source>
        <dbReference type="EMBL" id="MFC2971901.1"/>
    </source>
</evidence>
<feature type="region of interest" description="Disordered" evidence="1">
    <location>
        <begin position="386"/>
        <end position="439"/>
    </location>
</feature>
<comment type="caution">
    <text evidence="3">The sequence shown here is derived from an EMBL/GenBank/DDBJ whole genome shotgun (WGS) entry which is preliminary data.</text>
</comment>
<reference evidence="4" key="1">
    <citation type="journal article" date="2019" name="Int. J. Syst. Evol. Microbiol.">
        <title>The Global Catalogue of Microorganisms (GCM) 10K type strain sequencing project: providing services to taxonomists for standard genome sequencing and annotation.</title>
        <authorList>
            <consortium name="The Broad Institute Genomics Platform"/>
            <consortium name="The Broad Institute Genome Sequencing Center for Infectious Disease"/>
            <person name="Wu L."/>
            <person name="Ma J."/>
        </authorList>
    </citation>
    <scope>NUCLEOTIDE SEQUENCE [LARGE SCALE GENOMIC DNA]</scope>
    <source>
        <strain evidence="4">KCTC 62195</strain>
    </source>
</reference>
<dbReference type="Proteomes" id="UP001595457">
    <property type="component" value="Unassembled WGS sequence"/>
</dbReference>
<dbReference type="PROSITE" id="PS51724">
    <property type="entry name" value="SPOR"/>
    <property type="match status" value="1"/>
</dbReference>
<dbReference type="InterPro" id="IPR036680">
    <property type="entry name" value="SPOR-like_sf"/>
</dbReference>
<dbReference type="InterPro" id="IPR027417">
    <property type="entry name" value="P-loop_NTPase"/>
</dbReference>
<dbReference type="Pfam" id="PF05036">
    <property type="entry name" value="SPOR"/>
    <property type="match status" value="1"/>
</dbReference>
<dbReference type="Gene3D" id="3.40.50.300">
    <property type="entry name" value="P-loop containing nucleotide triphosphate hydrolases"/>
    <property type="match status" value="1"/>
</dbReference>
<name>A0ABV7ASJ2_9GAMM</name>
<evidence type="ECO:0000256" key="1">
    <source>
        <dbReference type="SAM" id="MobiDB-lite"/>
    </source>
</evidence>
<feature type="domain" description="SPOR" evidence="2">
    <location>
        <begin position="444"/>
        <end position="520"/>
    </location>
</feature>
<organism evidence="3 4">
    <name type="scientific">Azotobacter bryophylli</name>
    <dbReference type="NCBI Taxonomy" id="1986537"/>
    <lineage>
        <taxon>Bacteria</taxon>
        <taxon>Pseudomonadati</taxon>
        <taxon>Pseudomonadota</taxon>
        <taxon>Gammaproteobacteria</taxon>
        <taxon>Pseudomonadales</taxon>
        <taxon>Pseudomonadaceae</taxon>
        <taxon>Azotobacter</taxon>
    </lineage>
</organism>
<dbReference type="InterPro" id="IPR052026">
    <property type="entry name" value="ExeA_AAA_ATPase_DNA-bind"/>
</dbReference>
<dbReference type="InterPro" id="IPR007730">
    <property type="entry name" value="SPOR-like_dom"/>
</dbReference>
<dbReference type="Pfam" id="PF13401">
    <property type="entry name" value="AAA_22"/>
    <property type="match status" value="1"/>
</dbReference>
<dbReference type="SUPFAM" id="SSF52540">
    <property type="entry name" value="P-loop containing nucleoside triphosphate hydrolases"/>
    <property type="match status" value="1"/>
</dbReference>
<protein>
    <submittedName>
        <fullName evidence="3">AAA family ATPase</fullName>
    </submittedName>
</protein>
<evidence type="ECO:0000313" key="4">
    <source>
        <dbReference type="Proteomes" id="UP001595457"/>
    </source>
</evidence>
<feature type="compositionally biased region" description="Acidic residues" evidence="1">
    <location>
        <begin position="340"/>
        <end position="349"/>
    </location>
</feature>
<gene>
    <name evidence="3" type="ORF">ACFOJE_06705</name>
</gene>
<dbReference type="Gene3D" id="3.30.70.1070">
    <property type="entry name" value="Sporulation related repeat"/>
    <property type="match status" value="1"/>
</dbReference>
<keyword evidence="4" id="KW-1185">Reference proteome</keyword>
<dbReference type="RefSeq" id="WP_377813514.1">
    <property type="nucleotide sequence ID" value="NZ_JBHRSJ010000012.1"/>
</dbReference>
<dbReference type="InterPro" id="IPR049945">
    <property type="entry name" value="AAA_22"/>
</dbReference>
<accession>A0ABV7ASJ2</accession>
<dbReference type="EMBL" id="JBHRSJ010000012">
    <property type="protein sequence ID" value="MFC2971901.1"/>
    <property type="molecule type" value="Genomic_DNA"/>
</dbReference>
<proteinExistence type="predicted"/>
<feature type="region of interest" description="Disordered" evidence="1">
    <location>
        <begin position="340"/>
        <end position="359"/>
    </location>
</feature>
<dbReference type="PANTHER" id="PTHR35894:SF7">
    <property type="entry name" value="GENERAL SECRETION PATHWAY PROTEIN A-RELATED"/>
    <property type="match status" value="1"/>
</dbReference>